<keyword evidence="1" id="KW-1133">Transmembrane helix</keyword>
<keyword evidence="1" id="KW-0472">Membrane</keyword>
<dbReference type="InterPro" id="IPR009883">
    <property type="entry name" value="YgfX"/>
</dbReference>
<feature type="transmembrane region" description="Helical" evidence="1">
    <location>
        <begin position="44"/>
        <end position="68"/>
    </location>
</feature>
<dbReference type="EMBL" id="CP067393">
    <property type="protein sequence ID" value="QQP84894.1"/>
    <property type="molecule type" value="Genomic_DNA"/>
</dbReference>
<evidence type="ECO:0000256" key="1">
    <source>
        <dbReference type="SAM" id="Phobius"/>
    </source>
</evidence>
<accession>A0A974NEA0</accession>
<dbReference type="RefSeq" id="WP_201090855.1">
    <property type="nucleotide sequence ID" value="NZ_CP067393.1"/>
</dbReference>
<proteinExistence type="predicted"/>
<evidence type="ECO:0000313" key="2">
    <source>
        <dbReference type="EMBL" id="QQP84894.1"/>
    </source>
</evidence>
<feature type="transmembrane region" description="Helical" evidence="1">
    <location>
        <begin position="20"/>
        <end position="38"/>
    </location>
</feature>
<dbReference type="Pfam" id="PF07254">
    <property type="entry name" value="Cpta_toxin"/>
    <property type="match status" value="1"/>
</dbReference>
<dbReference type="AlphaFoldDB" id="A0A974NEA0"/>
<organism evidence="2 3">
    <name type="scientific">Entomomonas asaccharolytica</name>
    <dbReference type="NCBI Taxonomy" id="2785331"/>
    <lineage>
        <taxon>Bacteria</taxon>
        <taxon>Pseudomonadati</taxon>
        <taxon>Pseudomonadota</taxon>
        <taxon>Gammaproteobacteria</taxon>
        <taxon>Pseudomonadales</taxon>
        <taxon>Pseudomonadaceae</taxon>
        <taxon>Entomomonas</taxon>
    </lineage>
</organism>
<sequence>MYNQLDNNLFECHWHASKRLYYLFLLFYGIALLIVYQLPMVFGWRILIAVIFSIYVVKVVREYILFILPTSFTAIRRTSKNWLVYNQQIGWQVIKLYSSDSVVLSAVIILQFSVEGDRKRLSLCLPSDVMSDSDYRKLKLYLRYLTD</sequence>
<dbReference type="KEGG" id="eaz:JHT90_10850"/>
<keyword evidence="3" id="KW-1185">Reference proteome</keyword>
<dbReference type="Proteomes" id="UP000595278">
    <property type="component" value="Chromosome"/>
</dbReference>
<reference evidence="2 3" key="1">
    <citation type="submission" date="2021-01" db="EMBL/GenBank/DDBJ databases">
        <title>Entomomonas sp. F2A isolated from a house cricket (Acheta domesticus).</title>
        <authorList>
            <person name="Spergser J."/>
            <person name="Busse H.-J."/>
        </authorList>
    </citation>
    <scope>NUCLEOTIDE SEQUENCE [LARGE SCALE GENOMIC DNA]</scope>
    <source>
        <strain evidence="2 3">F2A</strain>
    </source>
</reference>
<gene>
    <name evidence="2" type="ORF">JHT90_10850</name>
</gene>
<protein>
    <recommendedName>
        <fullName evidence="4">Toxin CptA</fullName>
    </recommendedName>
</protein>
<name>A0A974NEA0_9GAMM</name>
<evidence type="ECO:0008006" key="4">
    <source>
        <dbReference type="Google" id="ProtNLM"/>
    </source>
</evidence>
<evidence type="ECO:0000313" key="3">
    <source>
        <dbReference type="Proteomes" id="UP000595278"/>
    </source>
</evidence>
<keyword evidence="1" id="KW-0812">Transmembrane</keyword>